<name>A0A3P7KLN9_STRVU</name>
<dbReference type="OrthoDB" id="10579741at2759"/>
<dbReference type="EMBL" id="UYYB01021879">
    <property type="protein sequence ID" value="VDM71755.1"/>
    <property type="molecule type" value="Genomic_DNA"/>
</dbReference>
<protein>
    <submittedName>
        <fullName evidence="2">Uncharacterized protein</fullName>
    </submittedName>
</protein>
<sequence length="125" mass="13734">MDDRITRIASGVAITAGVAGIGAAAYVCAKHLRTLKKQNEHVSKALETLSYEVNALRREIAELRGAGNGDVTRIYSKNRNRVRTTEEEGGDAASVSYRINLERGRVKSYQSLTSDGEYADAEEDW</sequence>
<organism evidence="2 3">
    <name type="scientific">Strongylus vulgaris</name>
    <name type="common">Blood worm</name>
    <dbReference type="NCBI Taxonomy" id="40348"/>
    <lineage>
        <taxon>Eukaryota</taxon>
        <taxon>Metazoa</taxon>
        <taxon>Ecdysozoa</taxon>
        <taxon>Nematoda</taxon>
        <taxon>Chromadorea</taxon>
        <taxon>Rhabditida</taxon>
        <taxon>Rhabditina</taxon>
        <taxon>Rhabditomorpha</taxon>
        <taxon>Strongyloidea</taxon>
        <taxon>Strongylidae</taxon>
        <taxon>Strongylus</taxon>
    </lineage>
</organism>
<gene>
    <name evidence="2" type="ORF">SVUK_LOCUS6753</name>
</gene>
<accession>A0A3P7KLN9</accession>
<evidence type="ECO:0000313" key="2">
    <source>
        <dbReference type="EMBL" id="VDM71755.1"/>
    </source>
</evidence>
<proteinExistence type="predicted"/>
<reference evidence="2 3" key="1">
    <citation type="submission" date="2018-11" db="EMBL/GenBank/DDBJ databases">
        <authorList>
            <consortium name="Pathogen Informatics"/>
        </authorList>
    </citation>
    <scope>NUCLEOTIDE SEQUENCE [LARGE SCALE GENOMIC DNA]</scope>
</reference>
<keyword evidence="1" id="KW-0472">Membrane</keyword>
<dbReference type="AlphaFoldDB" id="A0A3P7KLN9"/>
<dbReference type="Proteomes" id="UP000270094">
    <property type="component" value="Unassembled WGS sequence"/>
</dbReference>
<evidence type="ECO:0000256" key="1">
    <source>
        <dbReference type="SAM" id="Phobius"/>
    </source>
</evidence>
<keyword evidence="1" id="KW-0812">Transmembrane</keyword>
<feature type="transmembrane region" description="Helical" evidence="1">
    <location>
        <begin position="6"/>
        <end position="29"/>
    </location>
</feature>
<keyword evidence="3" id="KW-1185">Reference proteome</keyword>
<evidence type="ECO:0000313" key="3">
    <source>
        <dbReference type="Proteomes" id="UP000270094"/>
    </source>
</evidence>
<keyword evidence="1" id="KW-1133">Transmembrane helix</keyword>